<name>A0A8X6IF16_TRICU</name>
<gene>
    <name evidence="1" type="ORF">TNCT_30681</name>
</gene>
<keyword evidence="2" id="KW-1185">Reference proteome</keyword>
<reference evidence="1" key="1">
    <citation type="submission" date="2020-07" db="EMBL/GenBank/DDBJ databases">
        <title>Multicomponent nature underlies the extraordinary mechanical properties of spider dragline silk.</title>
        <authorList>
            <person name="Kono N."/>
            <person name="Nakamura H."/>
            <person name="Mori M."/>
            <person name="Yoshida Y."/>
            <person name="Ohtoshi R."/>
            <person name="Malay A.D."/>
            <person name="Moran D.A.P."/>
            <person name="Tomita M."/>
            <person name="Numata K."/>
            <person name="Arakawa K."/>
        </authorList>
    </citation>
    <scope>NUCLEOTIDE SEQUENCE</scope>
</reference>
<organism evidence="1 2">
    <name type="scientific">Trichonephila clavata</name>
    <name type="common">Joro spider</name>
    <name type="synonym">Nephila clavata</name>
    <dbReference type="NCBI Taxonomy" id="2740835"/>
    <lineage>
        <taxon>Eukaryota</taxon>
        <taxon>Metazoa</taxon>
        <taxon>Ecdysozoa</taxon>
        <taxon>Arthropoda</taxon>
        <taxon>Chelicerata</taxon>
        <taxon>Arachnida</taxon>
        <taxon>Araneae</taxon>
        <taxon>Araneomorphae</taxon>
        <taxon>Entelegynae</taxon>
        <taxon>Araneoidea</taxon>
        <taxon>Nephilidae</taxon>
        <taxon>Trichonephila</taxon>
    </lineage>
</organism>
<dbReference type="AlphaFoldDB" id="A0A8X6IF16"/>
<proteinExistence type="predicted"/>
<dbReference type="OrthoDB" id="6422366at2759"/>
<evidence type="ECO:0000313" key="1">
    <source>
        <dbReference type="EMBL" id="GFR20959.1"/>
    </source>
</evidence>
<dbReference type="Proteomes" id="UP000887116">
    <property type="component" value="Unassembled WGS sequence"/>
</dbReference>
<sequence length="98" mass="11929">MIEEQSSEEKTKIHKLKLKYDEKHRREIEKPETIQPRKTVLGTKDLELLKQFLLEKDVWDVVFWQLYKDLDDKSVKMKSISQRHYTLLTEEVSLSDHW</sequence>
<dbReference type="EMBL" id="BMAO01018099">
    <property type="protein sequence ID" value="GFR20959.1"/>
    <property type="molecule type" value="Genomic_DNA"/>
</dbReference>
<evidence type="ECO:0000313" key="2">
    <source>
        <dbReference type="Proteomes" id="UP000887116"/>
    </source>
</evidence>
<protein>
    <submittedName>
        <fullName evidence="1">Uncharacterized protein</fullName>
    </submittedName>
</protein>
<accession>A0A8X6IF16</accession>
<comment type="caution">
    <text evidence="1">The sequence shown here is derived from an EMBL/GenBank/DDBJ whole genome shotgun (WGS) entry which is preliminary data.</text>
</comment>